<feature type="transmembrane region" description="Helical" evidence="1">
    <location>
        <begin position="33"/>
        <end position="59"/>
    </location>
</feature>
<keyword evidence="1" id="KW-1133">Transmembrane helix</keyword>
<sequence>MERLELSETETEIALPMEVNGTEARAEEVAVTLALSVAVTVISSIGLLLNAYILFIIVITKQDNIESQNTY</sequence>
<evidence type="ECO:0000313" key="3">
    <source>
        <dbReference type="Proteomes" id="UP001231518"/>
    </source>
</evidence>
<dbReference type="Proteomes" id="UP001231518">
    <property type="component" value="Chromosome 16"/>
</dbReference>
<evidence type="ECO:0000256" key="1">
    <source>
        <dbReference type="SAM" id="Phobius"/>
    </source>
</evidence>
<organism evidence="2 3">
    <name type="scientific">Mythimna separata</name>
    <name type="common">Oriental armyworm</name>
    <name type="synonym">Pseudaletia separata</name>
    <dbReference type="NCBI Taxonomy" id="271217"/>
    <lineage>
        <taxon>Eukaryota</taxon>
        <taxon>Metazoa</taxon>
        <taxon>Ecdysozoa</taxon>
        <taxon>Arthropoda</taxon>
        <taxon>Hexapoda</taxon>
        <taxon>Insecta</taxon>
        <taxon>Pterygota</taxon>
        <taxon>Neoptera</taxon>
        <taxon>Endopterygota</taxon>
        <taxon>Lepidoptera</taxon>
        <taxon>Glossata</taxon>
        <taxon>Ditrysia</taxon>
        <taxon>Noctuoidea</taxon>
        <taxon>Noctuidae</taxon>
        <taxon>Noctuinae</taxon>
        <taxon>Hadenini</taxon>
        <taxon>Mythimna</taxon>
    </lineage>
</organism>
<evidence type="ECO:0000313" key="2">
    <source>
        <dbReference type="EMBL" id="KAJ8731246.1"/>
    </source>
</evidence>
<proteinExistence type="predicted"/>
<dbReference type="AlphaFoldDB" id="A0AAD8DY17"/>
<gene>
    <name evidence="2" type="ORF">PYW07_004410</name>
</gene>
<comment type="caution">
    <text evidence="2">The sequence shown here is derived from an EMBL/GenBank/DDBJ whole genome shotgun (WGS) entry which is preliminary data.</text>
</comment>
<keyword evidence="1" id="KW-0472">Membrane</keyword>
<reference evidence="2" key="1">
    <citation type="submission" date="2023-03" db="EMBL/GenBank/DDBJ databases">
        <title>Chromosome-level genomes of two armyworms, Mythimna separata and Mythimna loreyi, provide insights into the biosynthesis and reception of sex pheromones.</title>
        <authorList>
            <person name="Zhao H."/>
        </authorList>
    </citation>
    <scope>NUCLEOTIDE SEQUENCE</scope>
    <source>
        <strain evidence="2">BeijingLab</strain>
        <tissue evidence="2">Pupa</tissue>
    </source>
</reference>
<name>A0AAD8DY17_MYTSE</name>
<keyword evidence="1" id="KW-0812">Transmembrane</keyword>
<accession>A0AAD8DY17</accession>
<keyword evidence="3" id="KW-1185">Reference proteome</keyword>
<dbReference type="EMBL" id="JARGEI010000005">
    <property type="protein sequence ID" value="KAJ8731246.1"/>
    <property type="molecule type" value="Genomic_DNA"/>
</dbReference>
<protein>
    <submittedName>
        <fullName evidence="2">Uncharacterized protein</fullName>
    </submittedName>
</protein>